<evidence type="ECO:0000313" key="12">
    <source>
        <dbReference type="Proteomes" id="UP000824178"/>
    </source>
</evidence>
<organism evidence="11 12">
    <name type="scientific">Candidatus Faecalibacterium intestinavium</name>
    <dbReference type="NCBI Taxonomy" id="2838580"/>
    <lineage>
        <taxon>Bacteria</taxon>
        <taxon>Bacillati</taxon>
        <taxon>Bacillota</taxon>
        <taxon>Clostridia</taxon>
        <taxon>Eubacteriales</taxon>
        <taxon>Oscillospiraceae</taxon>
        <taxon>Faecalibacterium</taxon>
    </lineage>
</organism>
<dbReference type="EMBL" id="JAHLFH010000174">
    <property type="protein sequence ID" value="MBU3820331.1"/>
    <property type="molecule type" value="Genomic_DNA"/>
</dbReference>
<dbReference type="Gene3D" id="1.20.1560.10">
    <property type="entry name" value="ABC transporter type 1, transmembrane domain"/>
    <property type="match status" value="1"/>
</dbReference>
<evidence type="ECO:0000256" key="2">
    <source>
        <dbReference type="ARBA" id="ARBA00022448"/>
    </source>
</evidence>
<feature type="domain" description="ABC transmembrane type-1" evidence="10">
    <location>
        <begin position="72"/>
        <end position="354"/>
    </location>
</feature>
<dbReference type="InterPro" id="IPR011527">
    <property type="entry name" value="ABC1_TM_dom"/>
</dbReference>
<dbReference type="InterPro" id="IPR036640">
    <property type="entry name" value="ABC1_TM_sf"/>
</dbReference>
<evidence type="ECO:0000256" key="6">
    <source>
        <dbReference type="ARBA" id="ARBA00022989"/>
    </source>
</evidence>
<evidence type="ECO:0000259" key="9">
    <source>
        <dbReference type="PROSITE" id="PS50893"/>
    </source>
</evidence>
<feature type="domain" description="ABC transporter" evidence="9">
    <location>
        <begin position="388"/>
        <end position="623"/>
    </location>
</feature>
<evidence type="ECO:0000256" key="5">
    <source>
        <dbReference type="ARBA" id="ARBA00022840"/>
    </source>
</evidence>
<dbReference type="AlphaFoldDB" id="A0A9E2NR24"/>
<evidence type="ECO:0000313" key="11">
    <source>
        <dbReference type="EMBL" id="MBU3820331.1"/>
    </source>
</evidence>
<dbReference type="SUPFAM" id="SSF52540">
    <property type="entry name" value="P-loop containing nucleoside triphosphate hydrolases"/>
    <property type="match status" value="1"/>
</dbReference>
<keyword evidence="7 8" id="KW-0472">Membrane</keyword>
<dbReference type="CDD" id="cd03251">
    <property type="entry name" value="ABCC_MsbA"/>
    <property type="match status" value="1"/>
</dbReference>
<reference evidence="11" key="2">
    <citation type="submission" date="2021-04" db="EMBL/GenBank/DDBJ databases">
        <authorList>
            <person name="Gilroy R."/>
        </authorList>
    </citation>
    <scope>NUCLEOTIDE SEQUENCE</scope>
    <source>
        <strain evidence="11">742</strain>
    </source>
</reference>
<dbReference type="GO" id="GO:0005886">
    <property type="term" value="C:plasma membrane"/>
    <property type="evidence" value="ECO:0007669"/>
    <property type="project" value="UniProtKB-SubCell"/>
</dbReference>
<protein>
    <submittedName>
        <fullName evidence="11">ABC transporter ATP-binding protein/permease</fullName>
    </submittedName>
</protein>
<dbReference type="Proteomes" id="UP000824178">
    <property type="component" value="Unassembled WGS sequence"/>
</dbReference>
<dbReference type="InterPro" id="IPR003593">
    <property type="entry name" value="AAA+_ATPase"/>
</dbReference>
<comment type="caution">
    <text evidence="11">The sequence shown here is derived from an EMBL/GenBank/DDBJ whole genome shotgun (WGS) entry which is preliminary data.</text>
</comment>
<keyword evidence="3 8" id="KW-0812">Transmembrane</keyword>
<proteinExistence type="predicted"/>
<dbReference type="InterPro" id="IPR003439">
    <property type="entry name" value="ABC_transporter-like_ATP-bd"/>
</dbReference>
<evidence type="ECO:0000256" key="4">
    <source>
        <dbReference type="ARBA" id="ARBA00022741"/>
    </source>
</evidence>
<dbReference type="InterPro" id="IPR039421">
    <property type="entry name" value="Type_1_exporter"/>
</dbReference>
<dbReference type="PANTHER" id="PTHR43394:SF1">
    <property type="entry name" value="ATP-BINDING CASSETTE SUB-FAMILY B MEMBER 10, MITOCHONDRIAL"/>
    <property type="match status" value="1"/>
</dbReference>
<keyword evidence="4" id="KW-0547">Nucleotide-binding</keyword>
<keyword evidence="5 11" id="KW-0067">ATP-binding</keyword>
<feature type="transmembrane region" description="Helical" evidence="8">
    <location>
        <begin position="305"/>
        <end position="323"/>
    </location>
</feature>
<dbReference type="SMART" id="SM00382">
    <property type="entry name" value="AAA"/>
    <property type="match status" value="1"/>
</dbReference>
<name>A0A9E2NR24_9FIRM</name>
<dbReference type="Pfam" id="PF00664">
    <property type="entry name" value="ABC_membrane"/>
    <property type="match status" value="1"/>
</dbReference>
<dbReference type="GO" id="GO:0005524">
    <property type="term" value="F:ATP binding"/>
    <property type="evidence" value="ECO:0007669"/>
    <property type="project" value="UniProtKB-KW"/>
</dbReference>
<dbReference type="FunFam" id="3.40.50.300:FF:000287">
    <property type="entry name" value="Multidrug ABC transporter ATP-binding protein"/>
    <property type="match status" value="1"/>
</dbReference>
<evidence type="ECO:0000256" key="8">
    <source>
        <dbReference type="SAM" id="Phobius"/>
    </source>
</evidence>
<keyword evidence="2" id="KW-0813">Transport</keyword>
<dbReference type="GO" id="GO:0015421">
    <property type="term" value="F:ABC-type oligopeptide transporter activity"/>
    <property type="evidence" value="ECO:0007669"/>
    <property type="project" value="TreeGrafter"/>
</dbReference>
<dbReference type="InterPro" id="IPR017871">
    <property type="entry name" value="ABC_transporter-like_CS"/>
</dbReference>
<dbReference type="GO" id="GO:0016887">
    <property type="term" value="F:ATP hydrolysis activity"/>
    <property type="evidence" value="ECO:0007669"/>
    <property type="project" value="InterPro"/>
</dbReference>
<dbReference type="Pfam" id="PF00005">
    <property type="entry name" value="ABC_tran"/>
    <property type="match status" value="1"/>
</dbReference>
<dbReference type="SUPFAM" id="SSF90123">
    <property type="entry name" value="ABC transporter transmembrane region"/>
    <property type="match status" value="1"/>
</dbReference>
<dbReference type="Gene3D" id="3.40.50.300">
    <property type="entry name" value="P-loop containing nucleotide triphosphate hydrolases"/>
    <property type="match status" value="1"/>
</dbReference>
<accession>A0A9E2NR24</accession>
<dbReference type="PROSITE" id="PS00211">
    <property type="entry name" value="ABC_TRANSPORTER_1"/>
    <property type="match status" value="1"/>
</dbReference>
<keyword evidence="6 8" id="KW-1133">Transmembrane helix</keyword>
<gene>
    <name evidence="11" type="ORF">H9864_08210</name>
</gene>
<evidence type="ECO:0000256" key="7">
    <source>
        <dbReference type="ARBA" id="ARBA00023136"/>
    </source>
</evidence>
<evidence type="ECO:0000259" key="10">
    <source>
        <dbReference type="PROSITE" id="PS50929"/>
    </source>
</evidence>
<feature type="transmembrane region" description="Helical" evidence="8">
    <location>
        <begin position="213"/>
        <end position="231"/>
    </location>
</feature>
<dbReference type="CDD" id="cd18549">
    <property type="entry name" value="ABC_6TM_YwjA_like"/>
    <property type="match status" value="1"/>
</dbReference>
<evidence type="ECO:0000256" key="1">
    <source>
        <dbReference type="ARBA" id="ARBA00004651"/>
    </source>
</evidence>
<dbReference type="PROSITE" id="PS50893">
    <property type="entry name" value="ABC_TRANSPORTER_2"/>
    <property type="match status" value="1"/>
</dbReference>
<dbReference type="PROSITE" id="PS50929">
    <property type="entry name" value="ABC_TM1F"/>
    <property type="match status" value="1"/>
</dbReference>
<reference evidence="11" key="1">
    <citation type="journal article" date="2021" name="PeerJ">
        <title>Extensive microbial diversity within the chicken gut microbiome revealed by metagenomics and culture.</title>
        <authorList>
            <person name="Gilroy R."/>
            <person name="Ravi A."/>
            <person name="Getino M."/>
            <person name="Pursley I."/>
            <person name="Horton D.L."/>
            <person name="Alikhan N.F."/>
            <person name="Baker D."/>
            <person name="Gharbi K."/>
            <person name="Hall N."/>
            <person name="Watson M."/>
            <person name="Adriaenssens E.M."/>
            <person name="Foster-Nyarko E."/>
            <person name="Jarju S."/>
            <person name="Secka A."/>
            <person name="Antonio M."/>
            <person name="Oren A."/>
            <person name="Chaudhuri R.R."/>
            <person name="La Ragione R."/>
            <person name="Hildebrand F."/>
            <person name="Pallen M.J."/>
        </authorList>
    </citation>
    <scope>NUCLEOTIDE SEQUENCE</scope>
    <source>
        <strain evidence="11">742</strain>
    </source>
</reference>
<dbReference type="InterPro" id="IPR027417">
    <property type="entry name" value="P-loop_NTPase"/>
</dbReference>
<comment type="subcellular location">
    <subcellularLocation>
        <location evidence="1">Cell membrane</location>
        <topology evidence="1">Multi-pass membrane protein</topology>
    </subcellularLocation>
</comment>
<evidence type="ECO:0000256" key="3">
    <source>
        <dbReference type="ARBA" id="ARBA00022692"/>
    </source>
</evidence>
<sequence>METLFAPLFLEKAAENPSYNTIKARKFILLDTKTTEKPKYKDPNLRHTSSGELLRRFWPYERKYWKTLVFDLFCAALTCLCDLVLPLILRFVTNTAVNDLSALTVEIILELSALYLVLRLIDGAAAYYMADMGHVMGVYIETDMRRDAFAHLQRLSVAYYSNNKIGQIMGRITNDLFDVTEFAHHCPEEFFIAGIKILFSFLILCRYSVGLTVLLFLCVPLMAVVSIHLNGKLRSTQRAQRVQVGELNAQIEESLLGERVVKAFGAENTERAKFEEGNGTFQRLKKNSYKIMAAFQTSTRLFDGLMYLVMILGGGIFVVRRWIAPGDLVAYSLYVSTLIATIRRIVEFAEQFQRGMTGIERFYEILDTPVDIQDAPDAVPLKPGPGAIRFEKVSFEYPDDHNRVLRNVSLDIRAGERLALVGPSGGGKTTLCNLIPRFYDVTGGRICIDGQDIQKVTLESLRAAIGIVQQDVYLFSGTVAENIAYGKPGATREEIARAARLAGAEKFILNLKDGYDTYVGERGVKLSGGQKQRLSIARVFLKNPPILILDEATSALDNESEILVGQSLEKLAHGRTTLTIAHRLTTIKNYDRILVLGAEGILEQGSHDQLLAQKGVYYRLWNQLPGEDTL</sequence>
<dbReference type="PANTHER" id="PTHR43394">
    <property type="entry name" value="ATP-DEPENDENT PERMEASE MDL1, MITOCHONDRIAL"/>
    <property type="match status" value="1"/>
</dbReference>